<dbReference type="Pfam" id="PF02909">
    <property type="entry name" value="TetR_C_1"/>
    <property type="match status" value="1"/>
</dbReference>
<keyword evidence="7" id="KW-0812">Transmembrane</keyword>
<gene>
    <name evidence="9" type="ORF">HYPDE_32888</name>
</gene>
<dbReference type="GO" id="GO:0045892">
    <property type="term" value="P:negative regulation of DNA-templated transcription"/>
    <property type="evidence" value="ECO:0007669"/>
    <property type="project" value="InterPro"/>
</dbReference>
<dbReference type="PRINTS" id="PR00455">
    <property type="entry name" value="HTHTETR"/>
</dbReference>
<keyword evidence="5" id="KW-0804">Transcription</keyword>
<dbReference type="InterPro" id="IPR050109">
    <property type="entry name" value="HTH-type_TetR-like_transc_reg"/>
</dbReference>
<dbReference type="PRINTS" id="PR00400">
    <property type="entry name" value="TETREPRESSOR"/>
</dbReference>
<dbReference type="eggNOG" id="COG1309">
    <property type="taxonomic scope" value="Bacteria"/>
</dbReference>
<dbReference type="EMBL" id="CP005587">
    <property type="protein sequence ID" value="AGK58250.1"/>
    <property type="molecule type" value="Genomic_DNA"/>
</dbReference>
<accession>N0BDP1</accession>
<keyword evidence="7" id="KW-1133">Transmembrane helix</keyword>
<dbReference type="InterPro" id="IPR003012">
    <property type="entry name" value="Tet_transcr_reg_TetR"/>
</dbReference>
<keyword evidence="2" id="KW-0678">Repressor</keyword>
<dbReference type="HOGENOM" id="CLU_069543_5_1_5"/>
<comment type="function">
    <text evidence="1">TetR is the repressor of the tetracycline resistance element; its N-terminal region forms a helix-turn-helix structure and binds DNA. Binding of tetracycline to TetR reduces the repressor affinity for the tetracycline resistance gene (tetA) promoter operator sites.</text>
</comment>
<evidence type="ECO:0000256" key="4">
    <source>
        <dbReference type="ARBA" id="ARBA00023125"/>
    </source>
</evidence>
<evidence type="ECO:0000256" key="2">
    <source>
        <dbReference type="ARBA" id="ARBA00022491"/>
    </source>
</evidence>
<keyword evidence="3" id="KW-0805">Transcription regulation</keyword>
<protein>
    <submittedName>
        <fullName evidence="9">TetR family transcriptional regulator</fullName>
    </submittedName>
</protein>
<dbReference type="Gene3D" id="1.10.357.10">
    <property type="entry name" value="Tetracycline Repressor, domain 2"/>
    <property type="match status" value="1"/>
</dbReference>
<keyword evidence="4 6" id="KW-0238">DNA-binding</keyword>
<dbReference type="OrthoDB" id="4541465at2"/>
<dbReference type="InterPro" id="IPR004111">
    <property type="entry name" value="Repressor_TetR_C"/>
</dbReference>
<dbReference type="Gene3D" id="1.10.10.60">
    <property type="entry name" value="Homeodomain-like"/>
    <property type="match status" value="1"/>
</dbReference>
<dbReference type="AlphaFoldDB" id="N0BDP1"/>
<evidence type="ECO:0000256" key="3">
    <source>
        <dbReference type="ARBA" id="ARBA00023015"/>
    </source>
</evidence>
<evidence type="ECO:0000313" key="10">
    <source>
        <dbReference type="Proteomes" id="UP000005952"/>
    </source>
</evidence>
<dbReference type="GO" id="GO:0003700">
    <property type="term" value="F:DNA-binding transcription factor activity"/>
    <property type="evidence" value="ECO:0007669"/>
    <property type="project" value="TreeGrafter"/>
</dbReference>
<evidence type="ECO:0000256" key="7">
    <source>
        <dbReference type="SAM" id="Phobius"/>
    </source>
</evidence>
<dbReference type="InterPro" id="IPR009057">
    <property type="entry name" value="Homeodomain-like_sf"/>
</dbReference>
<dbReference type="Pfam" id="PF00440">
    <property type="entry name" value="TetR_N"/>
    <property type="match status" value="1"/>
</dbReference>
<dbReference type="KEGG" id="hdt:HYPDE_32888"/>
<organism evidence="9 10">
    <name type="scientific">Hyphomicrobium denitrificans 1NES1</name>
    <dbReference type="NCBI Taxonomy" id="670307"/>
    <lineage>
        <taxon>Bacteria</taxon>
        <taxon>Pseudomonadati</taxon>
        <taxon>Pseudomonadota</taxon>
        <taxon>Alphaproteobacteria</taxon>
        <taxon>Hyphomicrobiales</taxon>
        <taxon>Hyphomicrobiaceae</taxon>
        <taxon>Hyphomicrobium</taxon>
    </lineage>
</organism>
<name>N0BDP1_9HYPH</name>
<sequence length="229" mass="24897">MADLKPKVRRRVDKQAILEAAFELFAEEGEAGFSIRKLAGSVGVDPMTVLHHFRSKEELLRAIADHAVRGVEVPVATESWQNDLKAVADTFRSLAHRYPRIFHLHFRYHATGPADHVASEIVYCAMRRAGLSDERAAGLGLAFYAFVLGFALAEAEGLLRPISESDEAELNALDADVYKSTRALVPALKALDPDLAFSASMDAFIAGVAKFTKRPTKPANKPQAGAAPS</sequence>
<dbReference type="PANTHER" id="PTHR30055">
    <property type="entry name" value="HTH-TYPE TRANSCRIPTIONAL REGULATOR RUTR"/>
    <property type="match status" value="1"/>
</dbReference>
<dbReference type="SUPFAM" id="SSF46689">
    <property type="entry name" value="Homeodomain-like"/>
    <property type="match status" value="1"/>
</dbReference>
<dbReference type="PANTHER" id="PTHR30055:SF151">
    <property type="entry name" value="TRANSCRIPTIONAL REGULATORY PROTEIN"/>
    <property type="match status" value="1"/>
</dbReference>
<dbReference type="Proteomes" id="UP000005952">
    <property type="component" value="Chromosome"/>
</dbReference>
<dbReference type="GO" id="GO:0046677">
    <property type="term" value="P:response to antibiotic"/>
    <property type="evidence" value="ECO:0007669"/>
    <property type="project" value="InterPro"/>
</dbReference>
<evidence type="ECO:0000256" key="6">
    <source>
        <dbReference type="PROSITE-ProRule" id="PRU00335"/>
    </source>
</evidence>
<dbReference type="PROSITE" id="PS50977">
    <property type="entry name" value="HTH_TETR_2"/>
    <property type="match status" value="1"/>
</dbReference>
<dbReference type="SUPFAM" id="SSF48498">
    <property type="entry name" value="Tetracyclin repressor-like, C-terminal domain"/>
    <property type="match status" value="1"/>
</dbReference>
<dbReference type="GO" id="GO:0000976">
    <property type="term" value="F:transcription cis-regulatory region binding"/>
    <property type="evidence" value="ECO:0007669"/>
    <property type="project" value="TreeGrafter"/>
</dbReference>
<proteinExistence type="predicted"/>
<keyword evidence="7" id="KW-0472">Membrane</keyword>
<feature type="domain" description="HTH tetR-type" evidence="8">
    <location>
        <begin position="11"/>
        <end position="71"/>
    </location>
</feature>
<feature type="transmembrane region" description="Helical" evidence="7">
    <location>
        <begin position="136"/>
        <end position="153"/>
    </location>
</feature>
<dbReference type="InterPro" id="IPR036271">
    <property type="entry name" value="Tet_transcr_reg_TetR-rel_C_sf"/>
</dbReference>
<evidence type="ECO:0000313" key="9">
    <source>
        <dbReference type="EMBL" id="AGK58250.1"/>
    </source>
</evidence>
<keyword evidence="10" id="KW-1185">Reference proteome</keyword>
<feature type="DNA-binding region" description="H-T-H motif" evidence="6">
    <location>
        <begin position="34"/>
        <end position="53"/>
    </location>
</feature>
<evidence type="ECO:0000256" key="1">
    <source>
        <dbReference type="ARBA" id="ARBA00002856"/>
    </source>
</evidence>
<reference evidence="9 10" key="1">
    <citation type="journal article" date="2013" name="Genome Announc.">
        <title>Genome sequences for three denitrifying bacterial strains isolated from a uranium- and nitrate-contaminated subsurface environment.</title>
        <authorList>
            <person name="Venkatramanan R."/>
            <person name="Prakash O."/>
            <person name="Woyke T."/>
            <person name="Chain P."/>
            <person name="Goodwin L.A."/>
            <person name="Watson D."/>
            <person name="Brooks S."/>
            <person name="Kostka J.E."/>
            <person name="Green S.J."/>
        </authorList>
    </citation>
    <scope>NUCLEOTIDE SEQUENCE [LARGE SCALE GENOMIC DNA]</scope>
    <source>
        <strain evidence="9 10">1NES1</strain>
    </source>
</reference>
<dbReference type="InterPro" id="IPR001647">
    <property type="entry name" value="HTH_TetR"/>
</dbReference>
<dbReference type="RefSeq" id="WP_015598276.1">
    <property type="nucleotide sequence ID" value="NC_021172.1"/>
</dbReference>
<evidence type="ECO:0000256" key="5">
    <source>
        <dbReference type="ARBA" id="ARBA00023163"/>
    </source>
</evidence>
<dbReference type="STRING" id="670307.HYPDE_32888"/>
<evidence type="ECO:0000259" key="8">
    <source>
        <dbReference type="PROSITE" id="PS50977"/>
    </source>
</evidence>